<dbReference type="InterPro" id="IPR041628">
    <property type="entry name" value="ChlI/MoxR_AAA_lid"/>
</dbReference>
<protein>
    <recommendedName>
        <fullName evidence="2">AAA+ ATPase domain-containing protein</fullName>
    </recommendedName>
</protein>
<gene>
    <name evidence="3" type="ORF">BFW38_14805</name>
</gene>
<evidence type="ECO:0000256" key="1">
    <source>
        <dbReference type="SAM" id="MobiDB-lite"/>
    </source>
</evidence>
<proteinExistence type="predicted"/>
<organism evidence="3 4">
    <name type="scientific">Terasakiispira papahanaumokuakeensis</name>
    <dbReference type="NCBI Taxonomy" id="197479"/>
    <lineage>
        <taxon>Bacteria</taxon>
        <taxon>Pseudomonadati</taxon>
        <taxon>Pseudomonadota</taxon>
        <taxon>Gammaproteobacteria</taxon>
        <taxon>Oceanospirillales</taxon>
        <taxon>Terasakiispira</taxon>
    </lineage>
</organism>
<feature type="region of interest" description="Disordered" evidence="1">
    <location>
        <begin position="604"/>
        <end position="634"/>
    </location>
</feature>
<evidence type="ECO:0000259" key="2">
    <source>
        <dbReference type="SMART" id="SM00382"/>
    </source>
</evidence>
<name>A0A1E2VC79_9GAMM</name>
<dbReference type="Gene3D" id="3.40.50.410">
    <property type="entry name" value="von Willebrand factor, type A domain"/>
    <property type="match status" value="1"/>
</dbReference>
<dbReference type="SMART" id="SM00382">
    <property type="entry name" value="AAA"/>
    <property type="match status" value="1"/>
</dbReference>
<dbReference type="Pfam" id="PF17863">
    <property type="entry name" value="AAA_lid_2"/>
    <property type="match status" value="1"/>
</dbReference>
<dbReference type="Gene3D" id="3.40.50.300">
    <property type="entry name" value="P-loop containing nucleotide triphosphate hydrolases"/>
    <property type="match status" value="1"/>
</dbReference>
<reference evidence="3 4" key="1">
    <citation type="submission" date="2016-08" db="EMBL/GenBank/DDBJ databases">
        <authorList>
            <person name="Seilhamer J.J."/>
        </authorList>
    </citation>
    <scope>NUCLEOTIDE SEQUENCE [LARGE SCALE GENOMIC DNA]</scope>
    <source>
        <strain evidence="3 4">PH27A</strain>
    </source>
</reference>
<feature type="compositionally biased region" description="Low complexity" evidence="1">
    <location>
        <begin position="332"/>
        <end position="346"/>
    </location>
</feature>
<dbReference type="STRING" id="197479.BFW38_14805"/>
<keyword evidence="4" id="KW-1185">Reference proteome</keyword>
<dbReference type="InterPro" id="IPR003593">
    <property type="entry name" value="AAA+_ATPase"/>
</dbReference>
<dbReference type="Gene3D" id="1.10.8.80">
    <property type="entry name" value="Magnesium chelatase subunit I, C-Terminal domain"/>
    <property type="match status" value="1"/>
</dbReference>
<dbReference type="InterPro" id="IPR027417">
    <property type="entry name" value="P-loop_NTPase"/>
</dbReference>
<feature type="compositionally biased region" description="Low complexity" evidence="1">
    <location>
        <begin position="287"/>
        <end position="324"/>
    </location>
</feature>
<dbReference type="EMBL" id="MDTQ01000001">
    <property type="protein sequence ID" value="ODC04607.1"/>
    <property type="molecule type" value="Genomic_DNA"/>
</dbReference>
<dbReference type="PROSITE" id="PS00676">
    <property type="entry name" value="SIGMA54_INTERACT_2"/>
    <property type="match status" value="1"/>
</dbReference>
<dbReference type="InterPro" id="IPR011704">
    <property type="entry name" value="ATPase_dyneun-rel_AAA"/>
</dbReference>
<feature type="domain" description="AAA+ ATPase" evidence="2">
    <location>
        <begin position="28"/>
        <end position="177"/>
    </location>
</feature>
<evidence type="ECO:0000313" key="3">
    <source>
        <dbReference type="EMBL" id="ODC04607.1"/>
    </source>
</evidence>
<feature type="compositionally biased region" description="Polar residues" evidence="1">
    <location>
        <begin position="604"/>
        <end position="618"/>
    </location>
</feature>
<feature type="region of interest" description="Disordered" evidence="1">
    <location>
        <begin position="399"/>
        <end position="420"/>
    </location>
</feature>
<evidence type="ECO:0000313" key="4">
    <source>
        <dbReference type="Proteomes" id="UP000094291"/>
    </source>
</evidence>
<dbReference type="GO" id="GO:0005524">
    <property type="term" value="F:ATP binding"/>
    <property type="evidence" value="ECO:0007669"/>
    <property type="project" value="InterPro"/>
</dbReference>
<dbReference type="InterPro" id="IPR052989">
    <property type="entry name" value="Mg-chelatase_DI-like"/>
</dbReference>
<dbReference type="GO" id="GO:0016887">
    <property type="term" value="F:ATP hydrolysis activity"/>
    <property type="evidence" value="ECO:0007669"/>
    <property type="project" value="InterPro"/>
</dbReference>
<dbReference type="CDD" id="cd00009">
    <property type="entry name" value="AAA"/>
    <property type="match status" value="1"/>
</dbReference>
<feature type="compositionally biased region" description="Low complexity" evidence="1">
    <location>
        <begin position="402"/>
        <end position="415"/>
    </location>
</feature>
<dbReference type="InterPro" id="IPR025943">
    <property type="entry name" value="Sigma_54_int_dom_ATP-bd_2"/>
</dbReference>
<dbReference type="OrthoDB" id="9775079at2"/>
<dbReference type="PANTHER" id="PTHR35023">
    <property type="entry name" value="CHELATASE-RELATED"/>
    <property type="match status" value="1"/>
</dbReference>
<dbReference type="SUPFAM" id="SSF53300">
    <property type="entry name" value="vWA-like"/>
    <property type="match status" value="1"/>
</dbReference>
<feature type="region of interest" description="Disordered" evidence="1">
    <location>
        <begin position="287"/>
        <end position="362"/>
    </location>
</feature>
<dbReference type="Pfam" id="PF07728">
    <property type="entry name" value="AAA_5"/>
    <property type="match status" value="1"/>
</dbReference>
<dbReference type="PANTHER" id="PTHR35023:SF1">
    <property type="entry name" value="MG-PROTOPORPHYRIN IX CHELATASE"/>
    <property type="match status" value="1"/>
</dbReference>
<dbReference type="InterPro" id="IPR036465">
    <property type="entry name" value="vWFA_dom_sf"/>
</dbReference>
<dbReference type="SUPFAM" id="SSF52540">
    <property type="entry name" value="P-loop containing nucleoside triphosphate hydrolases"/>
    <property type="match status" value="1"/>
</dbReference>
<accession>A0A1E2VC79</accession>
<sequence length="634" mass="68304">MTAEFPFVAVVGQCALKTALILNAIDPRIGGVLVSGPRGTAKSTLARGLAALLPDQADGQRPPFVNLPLGASEDRLVGHLDVQQLVDDQQLCHRPGLLAQADGGILYVDEVNLLPDPLVDLMLDTAARGVHQVERDGLSLQQSARFMLMGTMNPDEGALRPQLLDRFGLSVALTNPETIGERVTIMRQREAYERDPAAFVATHAEATETLSLRIQKAQQRLSAVVMSERGYHAIAERCQAEGVEGVRADVTWHRAALAHAAWCGRDTVSAADIEAVADWVLAHRRLTPSSTSNSPVSSVPPTSSAPPGSSTPPVSSSPSGASTPFSGQGSLPPYRSASSQPSPSTEPSHESSSDVEVSDWGAMPPTGVPVVAMSPALSAQASSMLKIPLDRRRLCQIATEQGGRSSRSGQGMSGYRRGKSRGRSLDWLATVAANQGRWPWRQWRWQRQRCGQQRVHLVVLDSSGSTLGQAQFSRAKGWIQALAAQAYPWRDHLAVLGFRQGRVTPLLSRRRAPKGAVPGLAELGAGGGTPLCEALHHAARWRQQWQQREPGLQVVTYVVTDGRTRQSFAALPVLGDCYVLDTETGPVRRGRAFELVRQLGASYQRLSDSSTQPSSPQYPLSKPPAPQSGECHER</sequence>
<dbReference type="RefSeq" id="WP_068999591.1">
    <property type="nucleotide sequence ID" value="NZ_MDTQ01000001.1"/>
</dbReference>
<comment type="caution">
    <text evidence="3">The sequence shown here is derived from an EMBL/GenBank/DDBJ whole genome shotgun (WGS) entry which is preliminary data.</text>
</comment>
<dbReference type="AlphaFoldDB" id="A0A1E2VC79"/>
<dbReference type="Proteomes" id="UP000094291">
    <property type="component" value="Unassembled WGS sequence"/>
</dbReference>